<keyword evidence="9" id="KW-0539">Nucleus</keyword>
<dbReference type="RefSeq" id="XP_044294233.1">
    <property type="nucleotide sequence ID" value="XM_044438298.1"/>
</dbReference>
<reference evidence="13" key="1">
    <citation type="submission" date="2025-08" db="UniProtKB">
        <authorList>
            <consortium name="Ensembl"/>
        </authorList>
    </citation>
    <scope>IDENTIFICATION</scope>
</reference>
<feature type="domain" description="Nmi/IFP 35" evidence="12">
    <location>
        <begin position="117"/>
        <end position="194"/>
    </location>
</feature>
<dbReference type="PANTHER" id="PTHR15225">
    <property type="entry name" value="INTERFERON-INDUCED PROTEIN 35/NMI N-MYC/STAT INTERACTING PROTEIN"/>
    <property type="match status" value="1"/>
</dbReference>
<feature type="domain" description="NID" evidence="11">
    <location>
        <begin position="294"/>
        <end position="383"/>
    </location>
</feature>
<dbReference type="Proteomes" id="UP000694545">
    <property type="component" value="Unplaced"/>
</dbReference>
<dbReference type="CTD" id="9111"/>
<dbReference type="AlphaFoldDB" id="A0A8D2LNT1"/>
<evidence type="ECO:0000256" key="1">
    <source>
        <dbReference type="ARBA" id="ARBA00004123"/>
    </source>
</evidence>
<dbReference type="Pfam" id="PF07334">
    <property type="entry name" value="IFP_35_N"/>
    <property type="match status" value="1"/>
</dbReference>
<keyword evidence="6" id="KW-0964">Secreted</keyword>
<keyword evidence="14" id="KW-1185">Reference proteome</keyword>
<evidence type="ECO:0000256" key="7">
    <source>
        <dbReference type="ARBA" id="ARBA00022588"/>
    </source>
</evidence>
<protein>
    <submittedName>
        <fullName evidence="13">N-myc and STAT interactor</fullName>
    </submittedName>
</protein>
<feature type="domain" description="NID" evidence="11">
    <location>
        <begin position="196"/>
        <end position="282"/>
    </location>
</feature>
<evidence type="ECO:0000259" key="12">
    <source>
        <dbReference type="Pfam" id="PF07334"/>
    </source>
</evidence>
<name>A0A8D2LNT1_VARKO</name>
<dbReference type="InterPro" id="IPR009909">
    <property type="entry name" value="Nmi/IFP35_dom"/>
</dbReference>
<reference evidence="13" key="2">
    <citation type="submission" date="2025-09" db="UniProtKB">
        <authorList>
            <consortium name="Ensembl"/>
        </authorList>
    </citation>
    <scope>IDENTIFICATION</scope>
</reference>
<dbReference type="OrthoDB" id="9903237at2759"/>
<evidence type="ECO:0000256" key="5">
    <source>
        <dbReference type="ARBA" id="ARBA00022490"/>
    </source>
</evidence>
<dbReference type="InterPro" id="IPR009938">
    <property type="entry name" value="Nmi/IFP35_N"/>
</dbReference>
<dbReference type="GO" id="GO:0045087">
    <property type="term" value="P:innate immune response"/>
    <property type="evidence" value="ECO:0007669"/>
    <property type="project" value="UniProtKB-KW"/>
</dbReference>
<dbReference type="Ensembl" id="ENSVKKT00000025894.1">
    <property type="protein sequence ID" value="ENSVKKP00000025282.1"/>
    <property type="gene ID" value="ENSVKKG00000016612.1"/>
</dbReference>
<evidence type="ECO:0000256" key="3">
    <source>
        <dbReference type="ARBA" id="ARBA00004613"/>
    </source>
</evidence>
<comment type="subcellular location">
    <subcellularLocation>
        <location evidence="2">Cytoplasm</location>
    </subcellularLocation>
    <subcellularLocation>
        <location evidence="1">Nucleus</location>
    </subcellularLocation>
    <subcellularLocation>
        <location evidence="3">Secreted</location>
    </subcellularLocation>
</comment>
<evidence type="ECO:0000256" key="6">
    <source>
        <dbReference type="ARBA" id="ARBA00022525"/>
    </source>
</evidence>
<comment type="similarity">
    <text evidence="4">Belongs to the NMI family.</text>
</comment>
<dbReference type="PANTHER" id="PTHR15225:SF4">
    <property type="entry name" value="N-MYC-INTERACTOR"/>
    <property type="match status" value="1"/>
</dbReference>
<dbReference type="GeneID" id="123027427"/>
<keyword evidence="8" id="KW-0391">Immunity</keyword>
<dbReference type="GO" id="GO:0005737">
    <property type="term" value="C:cytoplasm"/>
    <property type="evidence" value="ECO:0007669"/>
    <property type="project" value="UniProtKB-SubCell"/>
</dbReference>
<proteinExistence type="inferred from homology"/>
<evidence type="ECO:0000256" key="2">
    <source>
        <dbReference type="ARBA" id="ARBA00004496"/>
    </source>
</evidence>
<evidence type="ECO:0000256" key="9">
    <source>
        <dbReference type="ARBA" id="ARBA00023242"/>
    </source>
</evidence>
<dbReference type="InterPro" id="IPR012677">
    <property type="entry name" value="Nucleotide-bd_a/b_plait_sf"/>
</dbReference>
<dbReference type="Gene3D" id="3.30.70.330">
    <property type="match status" value="1"/>
</dbReference>
<keyword evidence="10" id="KW-0175">Coiled coil</keyword>
<dbReference type="KEGG" id="vko:123027427"/>
<organism evidence="13 14">
    <name type="scientific">Varanus komodoensis</name>
    <name type="common">Komodo dragon</name>
    <dbReference type="NCBI Taxonomy" id="61221"/>
    <lineage>
        <taxon>Eukaryota</taxon>
        <taxon>Metazoa</taxon>
        <taxon>Chordata</taxon>
        <taxon>Craniata</taxon>
        <taxon>Vertebrata</taxon>
        <taxon>Euteleostomi</taxon>
        <taxon>Lepidosauria</taxon>
        <taxon>Squamata</taxon>
        <taxon>Bifurcata</taxon>
        <taxon>Unidentata</taxon>
        <taxon>Episquamata</taxon>
        <taxon>Toxicofera</taxon>
        <taxon>Anguimorpha</taxon>
        <taxon>Paleoanguimorpha</taxon>
        <taxon>Varanoidea</taxon>
        <taxon>Varanidae</taxon>
        <taxon>Varanus</taxon>
    </lineage>
</organism>
<evidence type="ECO:0000256" key="4">
    <source>
        <dbReference type="ARBA" id="ARBA00010081"/>
    </source>
</evidence>
<evidence type="ECO:0000313" key="14">
    <source>
        <dbReference type="Proteomes" id="UP000694545"/>
    </source>
</evidence>
<dbReference type="GO" id="GO:0005634">
    <property type="term" value="C:nucleus"/>
    <property type="evidence" value="ECO:0007669"/>
    <property type="project" value="UniProtKB-SubCell"/>
</dbReference>
<accession>A0A8D2LNT1</accession>
<keyword evidence="5" id="KW-0963">Cytoplasm</keyword>
<keyword evidence="7" id="KW-0399">Innate immunity</keyword>
<evidence type="ECO:0000313" key="13">
    <source>
        <dbReference type="Ensembl" id="ENSVKKP00000025282.1"/>
    </source>
</evidence>
<dbReference type="Pfam" id="PF07292">
    <property type="entry name" value="NID"/>
    <property type="match status" value="2"/>
</dbReference>
<sequence length="404" mass="46231">MMEESGNLASMEIRRFPELSSQRVEEGALVNEKENLRETEQLINPSAEKASILGTHLNKMGYPNELGSLKSIENTEIPCACVMENPMELIMLKANSTVEECGMSEECKKLEEWKRSLSDIEEENNFLRRKIERLKIKIAEKKPKQMQRFWFRKYMPEKKMVFRRLENVKNENAHTNISYVFHVATKFPFKLSQGEALITFEEEKVAQGLVGKCHTVNLEKEKIVVRAQPVILETGIIFELHANISQRKLNVSNIPHLNIPVEWMKDKLELFFCKTKLGGEVQSVAYDPSSQMALIILSQPMAINNIVKSSGLYHFPTSEGTHSIMVSPVIQNKLERFQMFAGLSRKTILLTGIEIQGEEEECVEDMIAIHFQKPRNGGGEVENIKYVSKGTKVAYFQDDTEDVK</sequence>
<gene>
    <name evidence="13" type="primary">NMI</name>
</gene>
<evidence type="ECO:0000259" key="11">
    <source>
        <dbReference type="Pfam" id="PF07292"/>
    </source>
</evidence>
<evidence type="ECO:0000256" key="10">
    <source>
        <dbReference type="SAM" id="Coils"/>
    </source>
</evidence>
<feature type="coiled-coil region" evidence="10">
    <location>
        <begin position="103"/>
        <end position="137"/>
    </location>
</feature>
<evidence type="ECO:0000256" key="8">
    <source>
        <dbReference type="ARBA" id="ARBA00022859"/>
    </source>
</evidence>
<dbReference type="GO" id="GO:0005576">
    <property type="term" value="C:extracellular region"/>
    <property type="evidence" value="ECO:0007669"/>
    <property type="project" value="UniProtKB-SubCell"/>
</dbReference>